<keyword evidence="2" id="KW-1133">Transmembrane helix</keyword>
<dbReference type="EMBL" id="MCFL01000001">
    <property type="protein sequence ID" value="ORZ41331.1"/>
    <property type="molecule type" value="Genomic_DNA"/>
</dbReference>
<keyword evidence="2" id="KW-0812">Transmembrane</keyword>
<feature type="region of interest" description="Disordered" evidence="1">
    <location>
        <begin position="446"/>
        <end position="466"/>
    </location>
</feature>
<dbReference type="Proteomes" id="UP000193411">
    <property type="component" value="Unassembled WGS sequence"/>
</dbReference>
<accession>A0A1Y2I5K4</accession>
<name>A0A1Y2I5K4_9FUNG</name>
<feature type="transmembrane region" description="Helical" evidence="2">
    <location>
        <begin position="339"/>
        <end position="358"/>
    </location>
</feature>
<sequence length="557" mass="59789">MSALSEKPNNGSPPIALGPVYYLRNPTANLARLFAVSADVPVTNLCDPTDPQEALAQCRRPLLVSSNTQPQQQLSPYAQCLSTKCAPEWQSVLELVTRASNSITPLSASDVHAGTQLHMCGIRSCSSELTIQLSTTCVPWSALPAGTALDRPPDPLAMSADLVSRYTQVLSQPNRIGACLPSLPIGSPCSGSSFASMFDRDGLLVNTTLPQPSTNGNDGLIHLPDSFPIPTTNLSAMYRIPPSLLRTPSLAVWVDRNTPNFNVPDNTFSLFFCSPRDNTIQPAILPGSSSSCLSSTNTSCVFTSCLPATSQCANPPELIKRPIARPPPATRSGWDFNPLYIMPGVFLVATLISLFAWIQNKRMIRSKKTRSILDRDRALRPADRRMLDVSAVQEAGMVGRPGDVLPRYAHHGFDLRPEWHPPNEEDLIYTEDGVEVAEVRPADQDEQQEQALAAAYDRPPDEPVDAAQAVGREERERAELAALYLAGAGASGGGARIGMSSFTASPLPPPNQARTRVGSQGAEEGSSGAAGSLQAQQFRRQRSGISAQLAMGRSAII</sequence>
<protein>
    <submittedName>
        <fullName evidence="3">Uncharacterized protein</fullName>
    </submittedName>
</protein>
<feature type="compositionally biased region" description="Low complexity" evidence="1">
    <location>
        <begin position="518"/>
        <end position="537"/>
    </location>
</feature>
<evidence type="ECO:0000256" key="2">
    <source>
        <dbReference type="SAM" id="Phobius"/>
    </source>
</evidence>
<reference evidence="3 4" key="1">
    <citation type="submission" date="2016-07" db="EMBL/GenBank/DDBJ databases">
        <title>Pervasive Adenine N6-methylation of Active Genes in Fungi.</title>
        <authorList>
            <consortium name="DOE Joint Genome Institute"/>
            <person name="Mondo S.J."/>
            <person name="Dannebaum R.O."/>
            <person name="Kuo R.C."/>
            <person name="Labutti K."/>
            <person name="Haridas S."/>
            <person name="Kuo A."/>
            <person name="Salamov A."/>
            <person name="Ahrendt S.R."/>
            <person name="Lipzen A."/>
            <person name="Sullivan W."/>
            <person name="Andreopoulos W.B."/>
            <person name="Clum A."/>
            <person name="Lindquist E."/>
            <person name="Daum C."/>
            <person name="Ramamoorthy G.K."/>
            <person name="Gryganskyi A."/>
            <person name="Culley D."/>
            <person name="Magnuson J.K."/>
            <person name="James T.Y."/>
            <person name="O'Malley M.A."/>
            <person name="Stajich J.E."/>
            <person name="Spatafora J.W."/>
            <person name="Visel A."/>
            <person name="Grigoriev I.V."/>
        </authorList>
    </citation>
    <scope>NUCLEOTIDE SEQUENCE [LARGE SCALE GENOMIC DNA]</scope>
    <source>
        <strain evidence="3 4">PL171</strain>
    </source>
</reference>
<evidence type="ECO:0000313" key="3">
    <source>
        <dbReference type="EMBL" id="ORZ41331.1"/>
    </source>
</evidence>
<proteinExistence type="predicted"/>
<evidence type="ECO:0000313" key="4">
    <source>
        <dbReference type="Proteomes" id="UP000193411"/>
    </source>
</evidence>
<evidence type="ECO:0000256" key="1">
    <source>
        <dbReference type="SAM" id="MobiDB-lite"/>
    </source>
</evidence>
<dbReference type="AlphaFoldDB" id="A0A1Y2I5K4"/>
<gene>
    <name evidence="3" type="ORF">BCR44DRAFT_38074</name>
</gene>
<keyword evidence="2" id="KW-0472">Membrane</keyword>
<comment type="caution">
    <text evidence="3">The sequence shown here is derived from an EMBL/GenBank/DDBJ whole genome shotgun (WGS) entry which is preliminary data.</text>
</comment>
<keyword evidence="4" id="KW-1185">Reference proteome</keyword>
<organism evidence="3 4">
    <name type="scientific">Catenaria anguillulae PL171</name>
    <dbReference type="NCBI Taxonomy" id="765915"/>
    <lineage>
        <taxon>Eukaryota</taxon>
        <taxon>Fungi</taxon>
        <taxon>Fungi incertae sedis</taxon>
        <taxon>Blastocladiomycota</taxon>
        <taxon>Blastocladiomycetes</taxon>
        <taxon>Blastocladiales</taxon>
        <taxon>Catenariaceae</taxon>
        <taxon>Catenaria</taxon>
    </lineage>
</organism>
<feature type="region of interest" description="Disordered" evidence="1">
    <location>
        <begin position="500"/>
        <end position="544"/>
    </location>
</feature>